<evidence type="ECO:0000256" key="7">
    <source>
        <dbReference type="SAM" id="Phobius"/>
    </source>
</evidence>
<dbReference type="OrthoDB" id="5182677at2"/>
<proteinExistence type="predicted"/>
<feature type="region of interest" description="Disordered" evidence="6">
    <location>
        <begin position="349"/>
        <end position="372"/>
    </location>
</feature>
<dbReference type="InterPro" id="IPR022791">
    <property type="entry name" value="L-PG_synthase/AglD"/>
</dbReference>
<dbReference type="PANTHER" id="PTHR39087:SF2">
    <property type="entry name" value="UPF0104 MEMBRANE PROTEIN MJ1595"/>
    <property type="match status" value="1"/>
</dbReference>
<evidence type="ECO:0000313" key="8">
    <source>
        <dbReference type="EMBL" id="CCH73241.1"/>
    </source>
</evidence>
<feature type="transmembrane region" description="Helical" evidence="7">
    <location>
        <begin position="239"/>
        <end position="262"/>
    </location>
</feature>
<keyword evidence="2" id="KW-1003">Cell membrane</keyword>
<evidence type="ECO:0000256" key="4">
    <source>
        <dbReference type="ARBA" id="ARBA00022989"/>
    </source>
</evidence>
<evidence type="ECO:0000256" key="2">
    <source>
        <dbReference type="ARBA" id="ARBA00022475"/>
    </source>
</evidence>
<feature type="transmembrane region" description="Helical" evidence="7">
    <location>
        <begin position="172"/>
        <end position="192"/>
    </location>
</feature>
<dbReference type="GO" id="GO:0005886">
    <property type="term" value="C:plasma membrane"/>
    <property type="evidence" value="ECO:0007669"/>
    <property type="project" value="UniProtKB-SubCell"/>
</dbReference>
<evidence type="ECO:0000256" key="5">
    <source>
        <dbReference type="ARBA" id="ARBA00023136"/>
    </source>
</evidence>
<keyword evidence="3 7" id="KW-0812">Transmembrane</keyword>
<dbReference type="PANTHER" id="PTHR39087">
    <property type="entry name" value="UPF0104 MEMBRANE PROTEIN MJ1595"/>
    <property type="match status" value="1"/>
</dbReference>
<comment type="subcellular location">
    <subcellularLocation>
        <location evidence="1">Cell membrane</location>
        <topology evidence="1">Multi-pass membrane protein</topology>
    </subcellularLocation>
</comment>
<feature type="transmembrane region" description="Helical" evidence="7">
    <location>
        <begin position="95"/>
        <end position="122"/>
    </location>
</feature>
<comment type="caution">
    <text evidence="8">The sequence shown here is derived from an EMBL/GenBank/DDBJ whole genome shotgun (WGS) entry which is preliminary data.</text>
</comment>
<sequence length="372" mass="39083">MSTARETARDSAARPHFGRTQLLQAAAGLALSAALLIWGLPRFAQTSWHEVWAVLTTITVGNALIFLGLVLLGLWSYTLTLSASMPGLSHPRALVMNVCGSSVSNLLPGGGAVGLAATYAIARSWGISRRVVSTSAIVTGVWNTLARIALPLIAIAALTIGRVGMTPVLRDAAIAAMISGTVVVVLFVGALASERVARRVGRGLDRLLAPLTRRTKRTMTIDALVTDLRSRILHIVAKGWLPMTLGLAGYFGFYYLTFVAIMRNTGVELFHGELFAAFAIGRLLTAVGITPGGMGVTETGTAAALVAWGAAPAEATAGVVLFSIFTHLMEVPLGALGWLAWSVIPKATEPDLTDPDPPPDLPRSRCTPTGSE</sequence>
<gene>
    <name evidence="8" type="ORF">BN11_2470003</name>
</gene>
<reference evidence="8 9" key="1">
    <citation type="journal article" date="2013" name="ISME J.">
        <title>A metabolic model for members of the genus Tetrasphaera involved in enhanced biological phosphorus removal.</title>
        <authorList>
            <person name="Kristiansen R."/>
            <person name="Nguyen H.T.T."/>
            <person name="Saunders A.M."/>
            <person name="Nielsen J.L."/>
            <person name="Wimmer R."/>
            <person name="Le V.Q."/>
            <person name="McIlroy S.J."/>
            <person name="Petrovski S."/>
            <person name="Seviour R.J."/>
            <person name="Calteau A."/>
            <person name="Nielsen K.L."/>
            <person name="Nielsen P.H."/>
        </authorList>
    </citation>
    <scope>NUCLEOTIDE SEQUENCE [LARGE SCALE GENOMIC DNA]</scope>
    <source>
        <strain evidence="8 9">Ben110</strain>
    </source>
</reference>
<evidence type="ECO:0000256" key="3">
    <source>
        <dbReference type="ARBA" id="ARBA00022692"/>
    </source>
</evidence>
<organism evidence="8 9">
    <name type="scientific">Nostocoides australiense Ben110</name>
    <dbReference type="NCBI Taxonomy" id="1193182"/>
    <lineage>
        <taxon>Bacteria</taxon>
        <taxon>Bacillati</taxon>
        <taxon>Actinomycetota</taxon>
        <taxon>Actinomycetes</taxon>
        <taxon>Micrococcales</taxon>
        <taxon>Intrasporangiaceae</taxon>
        <taxon>Nostocoides</taxon>
    </lineage>
</organism>
<keyword evidence="9" id="KW-1185">Reference proteome</keyword>
<feature type="transmembrane region" description="Helical" evidence="7">
    <location>
        <begin position="134"/>
        <end position="160"/>
    </location>
</feature>
<dbReference type="STRING" id="1193182.BN11_2470003"/>
<feature type="transmembrane region" description="Helical" evidence="7">
    <location>
        <begin position="274"/>
        <end position="293"/>
    </location>
</feature>
<feature type="transmembrane region" description="Helical" evidence="7">
    <location>
        <begin position="52"/>
        <end position="75"/>
    </location>
</feature>
<evidence type="ECO:0000256" key="1">
    <source>
        <dbReference type="ARBA" id="ARBA00004651"/>
    </source>
</evidence>
<feature type="transmembrane region" description="Helical" evidence="7">
    <location>
        <begin position="22"/>
        <end position="40"/>
    </location>
</feature>
<dbReference type="EMBL" id="CAJA01000165">
    <property type="protein sequence ID" value="CCH73241.1"/>
    <property type="molecule type" value="Genomic_DNA"/>
</dbReference>
<evidence type="ECO:0000313" key="9">
    <source>
        <dbReference type="Proteomes" id="UP000035763"/>
    </source>
</evidence>
<dbReference type="Proteomes" id="UP000035763">
    <property type="component" value="Unassembled WGS sequence"/>
</dbReference>
<dbReference type="AlphaFoldDB" id="W6JWV7"/>
<dbReference type="Pfam" id="PF03706">
    <property type="entry name" value="LPG_synthase_TM"/>
    <property type="match status" value="1"/>
</dbReference>
<protein>
    <submittedName>
        <fullName evidence="8">Uncharacterized protein</fullName>
    </submittedName>
</protein>
<dbReference type="RefSeq" id="WP_048698729.1">
    <property type="nucleotide sequence ID" value="NZ_HG764815.1"/>
</dbReference>
<keyword evidence="4 7" id="KW-1133">Transmembrane helix</keyword>
<keyword evidence="5 7" id="KW-0472">Membrane</keyword>
<evidence type="ECO:0000256" key="6">
    <source>
        <dbReference type="SAM" id="MobiDB-lite"/>
    </source>
</evidence>
<feature type="transmembrane region" description="Helical" evidence="7">
    <location>
        <begin position="305"/>
        <end position="329"/>
    </location>
</feature>
<accession>W6JWV7</accession>
<name>W6JWV7_9MICO</name>